<dbReference type="EMBL" id="JEME01002817">
    <property type="protein sequence ID" value="KYG03043.1"/>
    <property type="molecule type" value="Genomic_DNA"/>
</dbReference>
<protein>
    <recommendedName>
        <fullName evidence="2">Phage tail collar domain-containing protein</fullName>
    </recommendedName>
</protein>
<dbReference type="InterPro" id="IPR037053">
    <property type="entry name" value="Phage_tail_collar_dom_sf"/>
</dbReference>
<accession>A0A150TEE0</accession>
<dbReference type="SUPFAM" id="SSF88874">
    <property type="entry name" value="Receptor-binding domain of short tail fibre protein gp12"/>
    <property type="match status" value="1"/>
</dbReference>
<dbReference type="CDD" id="cd22641">
    <property type="entry name" value="C24-like"/>
    <property type="match status" value="1"/>
</dbReference>
<gene>
    <name evidence="3" type="ORF">BE21_53620</name>
</gene>
<comment type="caution">
    <text evidence="3">The sequence shown here is derived from an EMBL/GenBank/DDBJ whole genome shotgun (WGS) entry which is preliminary data.</text>
</comment>
<reference evidence="3 4" key="1">
    <citation type="submission" date="2014-02" db="EMBL/GenBank/DDBJ databases">
        <title>The small core and large imbalanced accessory genome model reveals a collaborative survival strategy of Sorangium cellulosum strains in nature.</title>
        <authorList>
            <person name="Han K."/>
            <person name="Peng R."/>
            <person name="Blom J."/>
            <person name="Li Y.-Z."/>
        </authorList>
    </citation>
    <scope>NUCLEOTIDE SEQUENCE [LARGE SCALE GENOMIC DNA]</scope>
    <source>
        <strain evidence="3 4">So0007-03</strain>
    </source>
</reference>
<name>A0A150TEE0_SORCE</name>
<evidence type="ECO:0000313" key="3">
    <source>
        <dbReference type="EMBL" id="KYG03043.1"/>
    </source>
</evidence>
<evidence type="ECO:0000313" key="4">
    <source>
        <dbReference type="Proteomes" id="UP000075502"/>
    </source>
</evidence>
<dbReference type="AlphaFoldDB" id="A0A150TEE0"/>
<dbReference type="Proteomes" id="UP000075502">
    <property type="component" value="Unassembled WGS sequence"/>
</dbReference>
<dbReference type="InterPro" id="IPR011083">
    <property type="entry name" value="Phage_tail_collar_dom"/>
</dbReference>
<dbReference type="Gene3D" id="3.90.1340.10">
    <property type="entry name" value="Phage tail collar domain"/>
    <property type="match status" value="1"/>
</dbReference>
<feature type="region of interest" description="Disordered" evidence="1">
    <location>
        <begin position="577"/>
        <end position="634"/>
    </location>
</feature>
<evidence type="ECO:0000256" key="1">
    <source>
        <dbReference type="SAM" id="MobiDB-lite"/>
    </source>
</evidence>
<organism evidence="3 4">
    <name type="scientific">Sorangium cellulosum</name>
    <name type="common">Polyangium cellulosum</name>
    <dbReference type="NCBI Taxonomy" id="56"/>
    <lineage>
        <taxon>Bacteria</taxon>
        <taxon>Pseudomonadati</taxon>
        <taxon>Myxococcota</taxon>
        <taxon>Polyangia</taxon>
        <taxon>Polyangiales</taxon>
        <taxon>Polyangiaceae</taxon>
        <taxon>Sorangium</taxon>
    </lineage>
</organism>
<dbReference type="Pfam" id="PF07484">
    <property type="entry name" value="Collar"/>
    <property type="match status" value="1"/>
</dbReference>
<feature type="compositionally biased region" description="Polar residues" evidence="1">
    <location>
        <begin position="581"/>
        <end position="591"/>
    </location>
</feature>
<evidence type="ECO:0000259" key="2">
    <source>
        <dbReference type="Pfam" id="PF07484"/>
    </source>
</evidence>
<sequence>MSEAITRATLSGEAEKPMPFGFEVSYELFNARGERLRNVLLIENPGSGNALQLDIVNILTDVAIVLKQRESAGEANGQHHFRLHFPAGALAGRKTGVAGEDWDVLRIDRQDGTTDVYLAWRSPEVQIDPGERLVLLLHGVSATPDAGAEVVLDLSWPKLTVAQSLTDADVFVLIPLGPGQGSDYLLADKLSLGVRDRRGRPDIPLRARFDGPNQVLLSRSYAKSTVTLRLVNSASPRTQETLRFRHDASEPEKSSRLVVALPVGTQPWALGTESWLDDAVIALAGWTVSEPALNAESDLLEWVLTPASDVALAPQEFLELTLSNLMPGEPSGTAHLELRYSAVPGYWDGAILCPIEKVPLIFGRGDRGLRVGMGLSEPEAELHVRHGNIRVESGELQHVDELTFRSNTRGSSRTEAASFYHGDSETPVMELSSLGKLRLNPYYSELQSARPFVFRTDVATNGGADDEIAARFFKKDETTALMELRSDGTLTVSGRVMDKTGFVVPVGTIVAWGGALVAPSGWLFCNGSTYKIDDYLALFSVIAHLYRGDSSVPDGEFRVPSLRGRVPVGYSPEYTLGATGGSATHTLTTDEMPTHKHGVNDPGHGHRSPVYHGSGDDDHHSDGGSSGVDGWHPIESATTGISIQDTGRGQPHNNMPPYQVVNYIIKY</sequence>
<proteinExistence type="predicted"/>
<feature type="domain" description="Phage tail collar" evidence="2">
    <location>
        <begin position="507"/>
        <end position="567"/>
    </location>
</feature>